<dbReference type="SUPFAM" id="SSF51905">
    <property type="entry name" value="FAD/NAD(P)-binding domain"/>
    <property type="match status" value="1"/>
</dbReference>
<comment type="caution">
    <text evidence="4">The sequence shown here is derived from an EMBL/GenBank/DDBJ whole genome shotgun (WGS) entry which is preliminary data.</text>
</comment>
<dbReference type="PANTHER" id="PTHR13789">
    <property type="entry name" value="MONOOXYGENASE"/>
    <property type="match status" value="1"/>
</dbReference>
<dbReference type="InterPro" id="IPR036188">
    <property type="entry name" value="FAD/NAD-bd_sf"/>
</dbReference>
<comment type="similarity">
    <text evidence="1">Belongs to the paxM FAD-dependent monooxygenase family.</text>
</comment>
<evidence type="ECO:0000313" key="4">
    <source>
        <dbReference type="EMBL" id="KAJ7676212.1"/>
    </source>
</evidence>
<gene>
    <name evidence="4" type="ORF">B0H17DRAFT_1207488</name>
</gene>
<proteinExistence type="inferred from homology"/>
<dbReference type="EMBL" id="JARKIE010000145">
    <property type="protein sequence ID" value="KAJ7676212.1"/>
    <property type="molecule type" value="Genomic_DNA"/>
</dbReference>
<keyword evidence="3" id="KW-0503">Monooxygenase</keyword>
<evidence type="ECO:0000256" key="1">
    <source>
        <dbReference type="ARBA" id="ARBA00007992"/>
    </source>
</evidence>
<dbReference type="Proteomes" id="UP001221757">
    <property type="component" value="Unassembled WGS sequence"/>
</dbReference>
<accession>A0AAD7D486</accession>
<evidence type="ECO:0000256" key="3">
    <source>
        <dbReference type="ARBA" id="ARBA00023033"/>
    </source>
</evidence>
<dbReference type="Gene3D" id="3.50.50.60">
    <property type="entry name" value="FAD/NAD(P)-binding domain"/>
    <property type="match status" value="1"/>
</dbReference>
<protein>
    <recommendedName>
        <fullName evidence="6">FAD-binding domain-containing protein</fullName>
    </recommendedName>
</protein>
<organism evidence="4 5">
    <name type="scientific">Mycena rosella</name>
    <name type="common">Pink bonnet</name>
    <name type="synonym">Agaricus rosellus</name>
    <dbReference type="NCBI Taxonomy" id="1033263"/>
    <lineage>
        <taxon>Eukaryota</taxon>
        <taxon>Fungi</taxon>
        <taxon>Dikarya</taxon>
        <taxon>Basidiomycota</taxon>
        <taxon>Agaricomycotina</taxon>
        <taxon>Agaricomycetes</taxon>
        <taxon>Agaricomycetidae</taxon>
        <taxon>Agaricales</taxon>
        <taxon>Marasmiineae</taxon>
        <taxon>Mycenaceae</taxon>
        <taxon>Mycena</taxon>
    </lineage>
</organism>
<dbReference type="InterPro" id="IPR050493">
    <property type="entry name" value="FAD-dep_Monooxygenase_BioMet"/>
</dbReference>
<dbReference type="GO" id="GO:0004497">
    <property type="term" value="F:monooxygenase activity"/>
    <property type="evidence" value="ECO:0007669"/>
    <property type="project" value="UniProtKB-KW"/>
</dbReference>
<reference evidence="4" key="1">
    <citation type="submission" date="2023-03" db="EMBL/GenBank/DDBJ databases">
        <title>Massive genome expansion in bonnet fungi (Mycena s.s.) driven by repeated elements and novel gene families across ecological guilds.</title>
        <authorList>
            <consortium name="Lawrence Berkeley National Laboratory"/>
            <person name="Harder C.B."/>
            <person name="Miyauchi S."/>
            <person name="Viragh M."/>
            <person name="Kuo A."/>
            <person name="Thoen E."/>
            <person name="Andreopoulos B."/>
            <person name="Lu D."/>
            <person name="Skrede I."/>
            <person name="Drula E."/>
            <person name="Henrissat B."/>
            <person name="Morin E."/>
            <person name="Kohler A."/>
            <person name="Barry K."/>
            <person name="LaButti K."/>
            <person name="Morin E."/>
            <person name="Salamov A."/>
            <person name="Lipzen A."/>
            <person name="Mereny Z."/>
            <person name="Hegedus B."/>
            <person name="Baldrian P."/>
            <person name="Stursova M."/>
            <person name="Weitz H."/>
            <person name="Taylor A."/>
            <person name="Grigoriev I.V."/>
            <person name="Nagy L.G."/>
            <person name="Martin F."/>
            <person name="Kauserud H."/>
        </authorList>
    </citation>
    <scope>NUCLEOTIDE SEQUENCE</scope>
    <source>
        <strain evidence="4">CBHHK067</strain>
    </source>
</reference>
<evidence type="ECO:0000256" key="2">
    <source>
        <dbReference type="ARBA" id="ARBA00023002"/>
    </source>
</evidence>
<name>A0AAD7D486_MYCRO</name>
<evidence type="ECO:0000313" key="5">
    <source>
        <dbReference type="Proteomes" id="UP001221757"/>
    </source>
</evidence>
<evidence type="ECO:0008006" key="6">
    <source>
        <dbReference type="Google" id="ProtNLM"/>
    </source>
</evidence>
<keyword evidence="2" id="KW-0560">Oxidoreductase</keyword>
<dbReference type="PANTHER" id="PTHR13789:SF314">
    <property type="entry name" value="FAD-BINDING DOMAIN-CONTAINING PROTEIN"/>
    <property type="match status" value="1"/>
</dbReference>
<dbReference type="AlphaFoldDB" id="A0AAD7D486"/>
<keyword evidence="5" id="KW-1185">Reference proteome</keyword>
<sequence>MLIRDSQYGILCHRSDLHELKCLATAKEGTGPPATLHLKCDAISCDPATGTLTLKSWNAPTTKEQLLGAFSDYDVQFTSLLELVNGPVHLWQIRAFPCLPTWTRGCAALIGDVAHATQGAAISIEDAVTIACLLPRGTTPDAVPRRLQAYQSLRKDRGEFFLTDPGETGVSAGFLAREMQALIVGHDAVKVAQEYLATHFSVE</sequence>